<dbReference type="Gene3D" id="3.10.180.10">
    <property type="entry name" value="2,3-Dihydroxybiphenyl 1,2-Dioxygenase, domain 1"/>
    <property type="match status" value="2"/>
</dbReference>
<dbReference type="CDD" id="cd07255">
    <property type="entry name" value="VOC_BsCatE_like_N"/>
    <property type="match status" value="1"/>
</dbReference>
<evidence type="ECO:0000313" key="2">
    <source>
        <dbReference type="EMBL" id="MBO1510162.1"/>
    </source>
</evidence>
<dbReference type="InterPro" id="IPR029068">
    <property type="entry name" value="Glyas_Bleomycin-R_OHBP_Dase"/>
</dbReference>
<dbReference type="InterPro" id="IPR004360">
    <property type="entry name" value="Glyas_Fos-R_dOase_dom"/>
</dbReference>
<proteinExistence type="predicted"/>
<gene>
    <name evidence="2" type="ORF">I7822_00440</name>
</gene>
<reference evidence="2 3" key="1">
    <citation type="submission" date="2021-03" db="EMBL/GenBank/DDBJ databases">
        <title>Whole genome sequence of Metabacillus bambusae BG109.</title>
        <authorList>
            <person name="Jeong J.W."/>
        </authorList>
    </citation>
    <scope>NUCLEOTIDE SEQUENCE [LARGE SCALE GENOMIC DNA]</scope>
    <source>
        <strain evidence="2 3">BG109</strain>
    </source>
</reference>
<evidence type="ECO:0000259" key="1">
    <source>
        <dbReference type="PROSITE" id="PS51819"/>
    </source>
</evidence>
<dbReference type="Pfam" id="PF00903">
    <property type="entry name" value="Glyoxalase"/>
    <property type="match status" value="1"/>
</dbReference>
<dbReference type="InterPro" id="IPR037523">
    <property type="entry name" value="VOC_core"/>
</dbReference>
<evidence type="ECO:0000313" key="3">
    <source>
        <dbReference type="Proteomes" id="UP000663981"/>
    </source>
</evidence>
<name>A0ABS3MVY3_9BACI</name>
<dbReference type="EMBL" id="JAGDEL010000001">
    <property type="protein sequence ID" value="MBO1510162.1"/>
    <property type="molecule type" value="Genomic_DNA"/>
</dbReference>
<sequence length="282" mass="31142">MSFHGQPNTFVSEVHLKISNLTQSVQFYTNIIGLQVLSKSAKMASLTADGVNTLVVLEEIDNATANTGRKSGLYHIALLLPNRQQLANTLYHLLETRYPLQGASDHLVSEAIYLADPDGNGIEIYADRPEETWKKYDGTIEMATNPLNAEDLLAQRGTESFVGLPPETMMGHIHLQVSSIKESEEFYQALGFHAVNRYGLQALFISTGGYHHHIGLNTWNSAGSTAPSENEVGLKTFTVKFPNEETRNLAINNLKTLGTEITQRENQISTFDPSKNVVLLAI</sequence>
<dbReference type="PROSITE" id="PS51819">
    <property type="entry name" value="VOC"/>
    <property type="match status" value="1"/>
</dbReference>
<comment type="caution">
    <text evidence="2">The sequence shown here is derived from an EMBL/GenBank/DDBJ whole genome shotgun (WGS) entry which is preliminary data.</text>
</comment>
<dbReference type="PANTHER" id="PTHR43279:SF1">
    <property type="entry name" value="CATECHOL-2,3-DIOXYGENASE"/>
    <property type="match status" value="1"/>
</dbReference>
<keyword evidence="3" id="KW-1185">Reference proteome</keyword>
<dbReference type="Proteomes" id="UP000663981">
    <property type="component" value="Unassembled WGS sequence"/>
</dbReference>
<dbReference type="SUPFAM" id="SSF54593">
    <property type="entry name" value="Glyoxalase/Bleomycin resistance protein/Dihydroxybiphenyl dioxygenase"/>
    <property type="match status" value="2"/>
</dbReference>
<dbReference type="RefSeq" id="WP_207974837.1">
    <property type="nucleotide sequence ID" value="NZ_JAGDEL010000001.1"/>
</dbReference>
<feature type="domain" description="VOC" evidence="1">
    <location>
        <begin position="10"/>
        <end position="127"/>
    </location>
</feature>
<organism evidence="2 3">
    <name type="scientific">Metabacillus bambusae</name>
    <dbReference type="NCBI Taxonomy" id="2795218"/>
    <lineage>
        <taxon>Bacteria</taxon>
        <taxon>Bacillati</taxon>
        <taxon>Bacillota</taxon>
        <taxon>Bacilli</taxon>
        <taxon>Bacillales</taxon>
        <taxon>Bacillaceae</taxon>
        <taxon>Metabacillus</taxon>
    </lineage>
</organism>
<dbReference type="PANTHER" id="PTHR43279">
    <property type="entry name" value="CATECHOL-2,3-DIOXYGENASE"/>
    <property type="match status" value="1"/>
</dbReference>
<accession>A0ABS3MVY3</accession>
<protein>
    <submittedName>
        <fullName evidence="2">VOC family protein</fullName>
    </submittedName>
</protein>